<dbReference type="Pfam" id="PF10462">
    <property type="entry name" value="Peptidase_M66"/>
    <property type="match status" value="1"/>
</dbReference>
<keyword evidence="10" id="KW-1185">Reference proteome</keyword>
<dbReference type="PROSITE" id="PS51694">
    <property type="entry name" value="PEPTIDASE_M66"/>
    <property type="match status" value="1"/>
</dbReference>
<accession>A0A1X7AMP0</accession>
<evidence type="ECO:0000313" key="10">
    <source>
        <dbReference type="Proteomes" id="UP000196573"/>
    </source>
</evidence>
<keyword evidence="5 6" id="KW-0482">Metalloprotease</keyword>
<dbReference type="GO" id="GO:0006508">
    <property type="term" value="P:proteolysis"/>
    <property type="evidence" value="ECO:0007669"/>
    <property type="project" value="UniProtKB-UniRule"/>
</dbReference>
<keyword evidence="2 6" id="KW-0479">Metal-binding</keyword>
<evidence type="ECO:0000256" key="6">
    <source>
        <dbReference type="PROSITE-ProRule" id="PRU01031"/>
    </source>
</evidence>
<feature type="active site" evidence="6">
    <location>
        <position position="423"/>
    </location>
</feature>
<feature type="binding site" evidence="6">
    <location>
        <position position="422"/>
    </location>
    <ligand>
        <name>Zn(2+)</name>
        <dbReference type="ChEBI" id="CHEBI:29105"/>
        <note>catalytic</note>
    </ligand>
</feature>
<dbReference type="RefSeq" id="WP_207626679.1">
    <property type="nucleotide sequence ID" value="NZ_CBCSCN010000010.1"/>
</dbReference>
<evidence type="ECO:0000256" key="2">
    <source>
        <dbReference type="ARBA" id="ARBA00022723"/>
    </source>
</evidence>
<evidence type="ECO:0000256" key="7">
    <source>
        <dbReference type="SAM" id="SignalP"/>
    </source>
</evidence>
<organism evidence="9 10">
    <name type="scientific">Parendozoicomonas haliclonae</name>
    <dbReference type="NCBI Taxonomy" id="1960125"/>
    <lineage>
        <taxon>Bacteria</taxon>
        <taxon>Pseudomonadati</taxon>
        <taxon>Pseudomonadota</taxon>
        <taxon>Gammaproteobacteria</taxon>
        <taxon>Oceanospirillales</taxon>
        <taxon>Endozoicomonadaceae</taxon>
        <taxon>Parendozoicomonas</taxon>
    </lineage>
</organism>
<gene>
    <name evidence="9" type="primary">stcE</name>
    <name evidence="9" type="ORF">EHSB41UT_03353</name>
</gene>
<dbReference type="InterPro" id="IPR019503">
    <property type="entry name" value="Peptidase_M66_dom"/>
</dbReference>
<evidence type="ECO:0000256" key="1">
    <source>
        <dbReference type="ARBA" id="ARBA00022670"/>
    </source>
</evidence>
<comment type="cofactor">
    <cofactor evidence="6">
        <name>Zn(2+)</name>
        <dbReference type="ChEBI" id="CHEBI:29105"/>
    </cofactor>
    <text evidence="6">Binds 1 zinc ion per subunit.</text>
</comment>
<dbReference type="InterPro" id="IPR022218">
    <property type="entry name" value="TagA_dom"/>
</dbReference>
<evidence type="ECO:0000256" key="3">
    <source>
        <dbReference type="ARBA" id="ARBA00022801"/>
    </source>
</evidence>
<feature type="signal peptide" evidence="7">
    <location>
        <begin position="1"/>
        <end position="21"/>
    </location>
</feature>
<dbReference type="InterPro" id="IPR051256">
    <property type="entry name" value="Dictomallein"/>
</dbReference>
<feature type="binding site" evidence="6">
    <location>
        <position position="432"/>
    </location>
    <ligand>
        <name>Zn(2+)</name>
        <dbReference type="ChEBI" id="CHEBI:29105"/>
        <note>catalytic</note>
    </ligand>
</feature>
<evidence type="ECO:0000256" key="5">
    <source>
        <dbReference type="ARBA" id="ARBA00023049"/>
    </source>
</evidence>
<proteinExistence type="predicted"/>
<dbReference type="GO" id="GO:0004222">
    <property type="term" value="F:metalloendopeptidase activity"/>
    <property type="evidence" value="ECO:0007669"/>
    <property type="project" value="UniProtKB-UniRule"/>
</dbReference>
<dbReference type="EC" id="3.4.24.-" evidence="9"/>
<sequence length="1013" mass="112330">MKLKLLPLLISSILSSGYAVAIDTSQAMINGDASSLRQSGQQVENKEFGIKTIFDRGVELDWESGYISSTIILTEKDVEGRRVYENARPGFYIGDLKPNTTYVATLNFCDANGNCMFDALRFDTPDEVLGYNDSRKEKNHLAGELQANVRFAQTHTSVMPNGNEEKNRPNLVMERDALLLVTPTIEDVHHLELEILQEGVVVERVNMIPPSAQFDTDQPDNGREKVIFSHYAWSAPISWQWMTPGMSLRFVDSKGREGLLAENEIVFGGAPELVIQNIDIGMLTERRNSYQMINDMPTLAADYFQKIPVSKLVIADYTPFQLDKVTLPNGKVYTEKSDDIGGVYEGDMRENIGKALVSTGINNANYGIVDTAGSSQSWNRRFNHITAHNNRGVYSNGQTNHGLSGGGGIVTLIDSIGNEWSHELGHNYGRGHWPKGVSIHDMETGWGWDANYQRFIGNLHWTGEATTTVVEQADQSVEPFMDAFRFTRDTMAGGESMRIGLISRYTLEHPAGTRQTQNFLNQSNNLDLTSETGYARWDQEQQNYVSADVDHAIPLEKGVPVITLLGIYDPMNTNPSQIYPLIYSNYGNVYDLPEPATSDMQLEGWQPVANLSEADRAATTWQTMKVDDQQQPLCQFSYTNGKGETANFVGYEDREQNTCQTTPEMYWLTDGVQERPVSAEGDYQLLSAKNSLTSVVTYRPTEELGVHNLCSMDKSGTAHDGAGYLSNGKCQQIPDVKHSNGANWSYATHQGGIRSYAFESQSQCQLTVEKESGDVQQIALSPSRISSNQSNKFHVNLPADDHPSRVSVSCTIPGEEELVLDSAITERNPAVDELMGPVIIGQEHGYSAVVTDVKGGWFEHKEGFTPDNLAKFDKSRMATMLVGSERPYVCRFPMTIHGSEKTLHGYVESLGGTDFRCTGGTEISVQDDQGTRPVLSEVNGFEWLSLNNKNKVGERVNAIEGQDADLCTLTKGGEWYGAGFLNSSGQCVQVEGVYWSNGRHWLFSSGHGSYAYQ</sequence>
<dbReference type="GO" id="GO:0046872">
    <property type="term" value="F:metal ion binding"/>
    <property type="evidence" value="ECO:0007669"/>
    <property type="project" value="UniProtKB-UniRule"/>
</dbReference>
<feature type="chain" id="PRO_5012010406" evidence="7">
    <location>
        <begin position="22"/>
        <end position="1013"/>
    </location>
</feature>
<protein>
    <submittedName>
        <fullName evidence="9">Metalloprotease StcE</fullName>
        <ecNumber evidence="9">3.4.24.-</ecNumber>
    </submittedName>
</protein>
<dbReference type="PANTHER" id="PTHR39540">
    <property type="match status" value="1"/>
</dbReference>
<dbReference type="Pfam" id="PF12561">
    <property type="entry name" value="TagA"/>
    <property type="match status" value="1"/>
</dbReference>
<evidence type="ECO:0000259" key="8">
    <source>
        <dbReference type="PROSITE" id="PS51694"/>
    </source>
</evidence>
<feature type="binding site" evidence="6">
    <location>
        <position position="426"/>
    </location>
    <ligand>
        <name>Zn(2+)</name>
        <dbReference type="ChEBI" id="CHEBI:29105"/>
        <note>catalytic</note>
    </ligand>
</feature>
<name>A0A1X7AMP0_9GAMM</name>
<keyword evidence="4 6" id="KW-0862">Zinc</keyword>
<keyword evidence="1 6" id="KW-0645">Protease</keyword>
<evidence type="ECO:0000313" key="9">
    <source>
        <dbReference type="EMBL" id="SMA49566.1"/>
    </source>
</evidence>
<dbReference type="PANTHER" id="PTHR39540:SF1">
    <property type="entry name" value="DICTOMALLEIN-1-RELATED"/>
    <property type="match status" value="1"/>
</dbReference>
<keyword evidence="3 6" id="KW-0378">Hydrolase</keyword>
<keyword evidence="7" id="KW-0732">Signal</keyword>
<dbReference type="Proteomes" id="UP000196573">
    <property type="component" value="Unassembled WGS sequence"/>
</dbReference>
<evidence type="ECO:0000256" key="4">
    <source>
        <dbReference type="ARBA" id="ARBA00022833"/>
    </source>
</evidence>
<feature type="domain" description="Peptidase M66" evidence="8">
    <location>
        <begin position="272"/>
        <end position="526"/>
    </location>
</feature>
<dbReference type="EMBL" id="FWPT01000008">
    <property type="protein sequence ID" value="SMA49566.1"/>
    <property type="molecule type" value="Genomic_DNA"/>
</dbReference>
<dbReference type="AlphaFoldDB" id="A0A1X7AMP0"/>
<reference evidence="9 10" key="1">
    <citation type="submission" date="2017-03" db="EMBL/GenBank/DDBJ databases">
        <authorList>
            <person name="Afonso C.L."/>
            <person name="Miller P.J."/>
            <person name="Scott M.A."/>
            <person name="Spackman E."/>
            <person name="Goraichik I."/>
            <person name="Dimitrov K.M."/>
            <person name="Suarez D.L."/>
            <person name="Swayne D.E."/>
        </authorList>
    </citation>
    <scope>NUCLEOTIDE SEQUENCE [LARGE SCALE GENOMIC DNA]</scope>
    <source>
        <strain evidence="9">SB41UT1</strain>
    </source>
</reference>